<dbReference type="AlphaFoldDB" id="A0A1I5C4J5"/>
<gene>
    <name evidence="2" type="ORF">SAMN05216207_102222</name>
</gene>
<name>A0A1I5C4J5_PSUAM</name>
<evidence type="ECO:0000313" key="2">
    <source>
        <dbReference type="EMBL" id="SFN81898.1"/>
    </source>
</evidence>
<proteinExistence type="predicted"/>
<evidence type="ECO:0000256" key="1">
    <source>
        <dbReference type="SAM" id="MobiDB-lite"/>
    </source>
</evidence>
<keyword evidence="3" id="KW-1185">Reference proteome</keyword>
<evidence type="ECO:0000313" key="3">
    <source>
        <dbReference type="Proteomes" id="UP000199614"/>
    </source>
</evidence>
<dbReference type="EMBL" id="FOUY01000022">
    <property type="protein sequence ID" value="SFN81898.1"/>
    <property type="molecule type" value="Genomic_DNA"/>
</dbReference>
<reference evidence="2 3" key="1">
    <citation type="submission" date="2016-10" db="EMBL/GenBank/DDBJ databases">
        <authorList>
            <person name="de Groot N.N."/>
        </authorList>
    </citation>
    <scope>NUCLEOTIDE SEQUENCE [LARGE SCALE GENOMIC DNA]</scope>
    <source>
        <strain evidence="2 3">CGMCC 4.1877</strain>
    </source>
</reference>
<accession>A0A1I5C4J5</accession>
<organism evidence="2 3">
    <name type="scientific">Pseudonocardia ammonioxydans</name>
    <dbReference type="NCBI Taxonomy" id="260086"/>
    <lineage>
        <taxon>Bacteria</taxon>
        <taxon>Bacillati</taxon>
        <taxon>Actinomycetota</taxon>
        <taxon>Actinomycetes</taxon>
        <taxon>Pseudonocardiales</taxon>
        <taxon>Pseudonocardiaceae</taxon>
        <taxon>Pseudonocardia</taxon>
    </lineage>
</organism>
<sequence length="131" mass="13886">MIVDCDRCEVRDTACGDCVIGVLMNVPEIDRPIPYLPVALPGEATGPGGAPGVTGRPARWVDRRAAAGGPVDGPVEFAEPERRALQVLADHGLIPQLRLVEASARPEPRADRPMLPVPVVPPHAARHRDAG</sequence>
<dbReference type="RefSeq" id="WP_177238597.1">
    <property type="nucleotide sequence ID" value="NZ_FOUY01000022.1"/>
</dbReference>
<dbReference type="Proteomes" id="UP000199614">
    <property type="component" value="Unassembled WGS sequence"/>
</dbReference>
<feature type="region of interest" description="Disordered" evidence="1">
    <location>
        <begin position="104"/>
        <end position="131"/>
    </location>
</feature>
<protein>
    <submittedName>
        <fullName evidence="2">Uncharacterized protein</fullName>
    </submittedName>
</protein>